<evidence type="ECO:0000313" key="2">
    <source>
        <dbReference type="Proteomes" id="UP000238937"/>
    </source>
</evidence>
<dbReference type="Proteomes" id="UP000238937">
    <property type="component" value="Unassembled WGS sequence"/>
</dbReference>
<evidence type="ECO:0000313" key="1">
    <source>
        <dbReference type="EMBL" id="PSB53813.1"/>
    </source>
</evidence>
<proteinExistence type="predicted"/>
<organism evidence="1 2">
    <name type="scientific">Chamaesiphon polymorphus CCALA 037</name>
    <dbReference type="NCBI Taxonomy" id="2107692"/>
    <lineage>
        <taxon>Bacteria</taxon>
        <taxon>Bacillati</taxon>
        <taxon>Cyanobacteriota</taxon>
        <taxon>Cyanophyceae</taxon>
        <taxon>Gomontiellales</taxon>
        <taxon>Chamaesiphonaceae</taxon>
        <taxon>Chamaesiphon</taxon>
    </lineage>
</organism>
<protein>
    <submittedName>
        <fullName evidence="1">Uncharacterized protein</fullName>
    </submittedName>
</protein>
<accession>A0A2T1G9G3</accession>
<keyword evidence="2" id="KW-1185">Reference proteome</keyword>
<sequence>MDIFIALGRGDWETGRLGDWETRREHFILLPITHYPLPITHYSLLITHPPIHPSTLYFHA</sequence>
<gene>
    <name evidence="1" type="ORF">C7B77_19250</name>
</gene>
<dbReference type="AlphaFoldDB" id="A0A2T1G9G3"/>
<name>A0A2T1G9G3_9CYAN</name>
<comment type="caution">
    <text evidence="1">The sequence shown here is derived from an EMBL/GenBank/DDBJ whole genome shotgun (WGS) entry which is preliminary data.</text>
</comment>
<dbReference type="EMBL" id="PVWO01000290">
    <property type="protein sequence ID" value="PSB53813.1"/>
    <property type="molecule type" value="Genomic_DNA"/>
</dbReference>
<reference evidence="1 2" key="1">
    <citation type="submission" date="2018-03" db="EMBL/GenBank/DDBJ databases">
        <title>The ancient ancestry and fast evolution of plastids.</title>
        <authorList>
            <person name="Moore K.R."/>
            <person name="Magnabosco C."/>
            <person name="Momper L."/>
            <person name="Gold D.A."/>
            <person name="Bosak T."/>
            <person name="Fournier G.P."/>
        </authorList>
    </citation>
    <scope>NUCLEOTIDE SEQUENCE [LARGE SCALE GENOMIC DNA]</scope>
    <source>
        <strain evidence="1 2">CCALA 037</strain>
    </source>
</reference>